<evidence type="ECO:0000313" key="3">
    <source>
        <dbReference type="EMBL" id="CAG9277228.1"/>
    </source>
</evidence>
<reference evidence="3" key="1">
    <citation type="submission" date="2022-02" db="EMBL/GenBank/DDBJ databases">
        <authorList>
            <person name="Giguere J D."/>
        </authorList>
    </citation>
    <scope>NUCLEOTIDE SEQUENCE</scope>
    <source>
        <strain evidence="3">CCAP 1055/1</strain>
    </source>
</reference>
<name>A0A8J9SMV6_PHATR</name>
<dbReference type="Proteomes" id="UP000836788">
    <property type="component" value="Chromosome 1"/>
</dbReference>
<dbReference type="Pfam" id="PF01121">
    <property type="entry name" value="CoaE"/>
    <property type="match status" value="1"/>
</dbReference>
<organism evidence="3">
    <name type="scientific">Phaeodactylum tricornutum</name>
    <name type="common">Diatom</name>
    <dbReference type="NCBI Taxonomy" id="2850"/>
    <lineage>
        <taxon>Eukaryota</taxon>
        <taxon>Sar</taxon>
        <taxon>Stramenopiles</taxon>
        <taxon>Ochrophyta</taxon>
        <taxon>Bacillariophyta</taxon>
        <taxon>Bacillariophyceae</taxon>
        <taxon>Bacillariophycidae</taxon>
        <taxon>Naviculales</taxon>
        <taxon>Phaeodactylaceae</taxon>
        <taxon>Phaeodactylum</taxon>
    </lineage>
</organism>
<evidence type="ECO:0008006" key="4">
    <source>
        <dbReference type="Google" id="ProtNLM"/>
    </source>
</evidence>
<dbReference type="PROSITE" id="PS51219">
    <property type="entry name" value="DPCK"/>
    <property type="match status" value="1"/>
</dbReference>
<sequence length="167" mass="18391">LGVCGGIGSGKSVACELLVSELNCLAHIDSDSIAHSVYEPGSQAIQDVVDTFGPELLIEETGDIDRKRLGSIVFADSEAMRRLERIVWPHVRTKIWHRIEEIKSTAGAMPDKKPIIILEAAVLLDAGWEVFLDGVWVIHVSKDMALQRLQTNRGMSFDDAAKRVEAQ</sequence>
<protein>
    <recommendedName>
        <fullName evidence="4">Dephospho-CoA kinase</fullName>
    </recommendedName>
</protein>
<dbReference type="AlphaFoldDB" id="A0A8J9SMV6"/>
<gene>
    <name evidence="3" type="ORF">PTTT1_LOCUS3160</name>
</gene>
<dbReference type="SUPFAM" id="SSF52540">
    <property type="entry name" value="P-loop containing nucleoside triphosphate hydrolases"/>
    <property type="match status" value="1"/>
</dbReference>
<evidence type="ECO:0000256" key="1">
    <source>
        <dbReference type="ARBA" id="ARBA00022741"/>
    </source>
</evidence>
<accession>A0A8J9SMV6</accession>
<keyword evidence="2" id="KW-0067">ATP-binding</keyword>
<keyword evidence="1" id="KW-0547">Nucleotide-binding</keyword>
<feature type="non-terminal residue" evidence="3">
    <location>
        <position position="1"/>
    </location>
</feature>
<dbReference type="PANTHER" id="PTHR10695:SF46">
    <property type="entry name" value="BIFUNCTIONAL COENZYME A SYNTHASE-RELATED"/>
    <property type="match status" value="1"/>
</dbReference>
<dbReference type="GO" id="GO:0005524">
    <property type="term" value="F:ATP binding"/>
    <property type="evidence" value="ECO:0007669"/>
    <property type="project" value="UniProtKB-KW"/>
</dbReference>
<proteinExistence type="predicted"/>
<dbReference type="GO" id="GO:0015937">
    <property type="term" value="P:coenzyme A biosynthetic process"/>
    <property type="evidence" value="ECO:0007669"/>
    <property type="project" value="InterPro"/>
</dbReference>
<evidence type="ECO:0000256" key="2">
    <source>
        <dbReference type="ARBA" id="ARBA00022840"/>
    </source>
</evidence>
<dbReference type="InterPro" id="IPR001977">
    <property type="entry name" value="Depp_CoAkinase"/>
</dbReference>
<feature type="non-terminal residue" evidence="3">
    <location>
        <position position="167"/>
    </location>
</feature>
<dbReference type="CDD" id="cd02022">
    <property type="entry name" value="DPCK"/>
    <property type="match status" value="1"/>
</dbReference>
<dbReference type="EMBL" id="OU594942">
    <property type="protein sequence ID" value="CAG9277228.1"/>
    <property type="molecule type" value="Genomic_DNA"/>
</dbReference>
<dbReference type="InterPro" id="IPR027417">
    <property type="entry name" value="P-loop_NTPase"/>
</dbReference>
<dbReference type="PANTHER" id="PTHR10695">
    <property type="entry name" value="DEPHOSPHO-COA KINASE-RELATED"/>
    <property type="match status" value="1"/>
</dbReference>
<dbReference type="GO" id="GO:0004140">
    <property type="term" value="F:dephospho-CoA kinase activity"/>
    <property type="evidence" value="ECO:0007669"/>
    <property type="project" value="InterPro"/>
</dbReference>
<dbReference type="Gene3D" id="3.40.50.300">
    <property type="entry name" value="P-loop containing nucleotide triphosphate hydrolases"/>
    <property type="match status" value="1"/>
</dbReference>
<dbReference type="NCBIfam" id="TIGR00152">
    <property type="entry name" value="dephospho-CoA kinase"/>
    <property type="match status" value="1"/>
</dbReference>